<dbReference type="EMBL" id="QLLG01000001">
    <property type="protein sequence ID" value="RMX70483.1"/>
    <property type="molecule type" value="Genomic_DNA"/>
</dbReference>
<evidence type="ECO:0000313" key="2">
    <source>
        <dbReference type="EMBL" id="RQM16623.1"/>
    </source>
</evidence>
<sequence length="70" mass="7717">MGKHEERNMVGARARSIPDQAVPGSYEFNVPIFDISKDICKPSKTSEKGVFYDTSSACTTTKARFSRSPS</sequence>
<dbReference type="Proteomes" id="UP000286097">
    <property type="component" value="Unassembled WGS sequence"/>
</dbReference>
<evidence type="ECO:0000313" key="1">
    <source>
        <dbReference type="EMBL" id="RMX70483.1"/>
    </source>
</evidence>
<keyword evidence="3" id="KW-1185">Reference proteome</keyword>
<dbReference type="Proteomes" id="UP000282087">
    <property type="component" value="Unassembled WGS sequence"/>
</dbReference>
<comment type="caution">
    <text evidence="1">The sequence shown here is derived from an EMBL/GenBank/DDBJ whole genome shotgun (WGS) entry which is preliminary data.</text>
</comment>
<accession>A0A3M6VVQ9</accession>
<organism evidence="1 3">
    <name type="scientific">Peronospora effusa</name>
    <dbReference type="NCBI Taxonomy" id="542832"/>
    <lineage>
        <taxon>Eukaryota</taxon>
        <taxon>Sar</taxon>
        <taxon>Stramenopiles</taxon>
        <taxon>Oomycota</taxon>
        <taxon>Peronosporomycetes</taxon>
        <taxon>Peronosporales</taxon>
        <taxon>Peronosporaceae</taxon>
        <taxon>Peronospora</taxon>
    </lineage>
</organism>
<name>A0A3M6VVQ9_9STRA</name>
<evidence type="ECO:0000313" key="3">
    <source>
        <dbReference type="Proteomes" id="UP000282087"/>
    </source>
</evidence>
<reference evidence="3 4" key="1">
    <citation type="submission" date="2018-06" db="EMBL/GenBank/DDBJ databases">
        <title>Comparative genomics of downy mildews reveals potential adaptations to biotrophy.</title>
        <authorList>
            <person name="Fletcher K."/>
            <person name="Klosterman S.J."/>
            <person name="Derevnina L."/>
            <person name="Martin F."/>
            <person name="Koike S."/>
            <person name="Reyes Chin-Wo S."/>
            <person name="Mou B."/>
            <person name="Michelmore R."/>
        </authorList>
    </citation>
    <scope>NUCLEOTIDE SEQUENCE [LARGE SCALE GENOMIC DNA]</scope>
    <source>
        <strain evidence="2 4">R13</strain>
        <strain evidence="1 3">R14</strain>
    </source>
</reference>
<proteinExistence type="predicted"/>
<dbReference type="VEuPathDB" id="FungiDB:DD237_001291"/>
<dbReference type="EMBL" id="QKXF01000113">
    <property type="protein sequence ID" value="RQM16623.1"/>
    <property type="molecule type" value="Genomic_DNA"/>
</dbReference>
<evidence type="ECO:0000313" key="4">
    <source>
        <dbReference type="Proteomes" id="UP000286097"/>
    </source>
</evidence>
<dbReference type="AlphaFoldDB" id="A0A3M6VVQ9"/>
<protein>
    <submittedName>
        <fullName evidence="1">Uncharacterized protein</fullName>
    </submittedName>
</protein>
<gene>
    <name evidence="2" type="ORF">DD237_001291</name>
    <name evidence="1" type="ORF">DD238_000388</name>
</gene>